<dbReference type="EMBL" id="CP094358">
    <property type="protein sequence ID" value="UOB17267.1"/>
    <property type="molecule type" value="Genomic_DNA"/>
</dbReference>
<dbReference type="RefSeq" id="WP_255842599.1">
    <property type="nucleotide sequence ID" value="NZ_CP094358.1"/>
</dbReference>
<dbReference type="Gene3D" id="1.25.40.390">
    <property type="match status" value="1"/>
</dbReference>
<gene>
    <name evidence="8" type="ORF">MQE35_16215</name>
</gene>
<evidence type="ECO:0000259" key="6">
    <source>
        <dbReference type="Pfam" id="PF07980"/>
    </source>
</evidence>
<dbReference type="InterPro" id="IPR033985">
    <property type="entry name" value="SusD-like_N"/>
</dbReference>
<evidence type="ECO:0000256" key="5">
    <source>
        <dbReference type="ARBA" id="ARBA00023237"/>
    </source>
</evidence>
<organism evidence="8 9">
    <name type="scientific">Abyssalbus ytuae</name>
    <dbReference type="NCBI Taxonomy" id="2926907"/>
    <lineage>
        <taxon>Bacteria</taxon>
        <taxon>Pseudomonadati</taxon>
        <taxon>Bacteroidota</taxon>
        <taxon>Flavobacteriia</taxon>
        <taxon>Flavobacteriales</taxon>
        <taxon>Flavobacteriaceae</taxon>
        <taxon>Abyssalbus</taxon>
    </lineage>
</organism>
<comment type="subcellular location">
    <subcellularLocation>
        <location evidence="1">Cell outer membrane</location>
    </subcellularLocation>
</comment>
<evidence type="ECO:0000259" key="7">
    <source>
        <dbReference type="Pfam" id="PF14322"/>
    </source>
</evidence>
<keyword evidence="9" id="KW-1185">Reference proteome</keyword>
<evidence type="ECO:0000256" key="1">
    <source>
        <dbReference type="ARBA" id="ARBA00004442"/>
    </source>
</evidence>
<evidence type="ECO:0000256" key="2">
    <source>
        <dbReference type="ARBA" id="ARBA00006275"/>
    </source>
</evidence>
<dbReference type="SUPFAM" id="SSF48452">
    <property type="entry name" value="TPR-like"/>
    <property type="match status" value="1"/>
</dbReference>
<protein>
    <submittedName>
        <fullName evidence="8">RagB/SusD family nutrient uptake outer membrane protein</fullName>
    </submittedName>
</protein>
<evidence type="ECO:0000256" key="4">
    <source>
        <dbReference type="ARBA" id="ARBA00023136"/>
    </source>
</evidence>
<dbReference type="GO" id="GO:0009279">
    <property type="term" value="C:cell outer membrane"/>
    <property type="evidence" value="ECO:0007669"/>
    <property type="project" value="UniProtKB-SubCell"/>
</dbReference>
<keyword evidence="4" id="KW-0472">Membrane</keyword>
<dbReference type="InterPro" id="IPR012944">
    <property type="entry name" value="SusD_RagB_dom"/>
</dbReference>
<feature type="domain" description="RagB/SusD" evidence="6">
    <location>
        <begin position="276"/>
        <end position="535"/>
    </location>
</feature>
<dbReference type="Proteomes" id="UP000831290">
    <property type="component" value="Chromosome"/>
</dbReference>
<dbReference type="Pfam" id="PF07980">
    <property type="entry name" value="SusD_RagB"/>
    <property type="match status" value="1"/>
</dbReference>
<dbReference type="AlphaFoldDB" id="A0A9E6ZKB4"/>
<dbReference type="InterPro" id="IPR011990">
    <property type="entry name" value="TPR-like_helical_dom_sf"/>
</dbReference>
<sequence length="535" mass="61938">MKIKINTPIIIKNIILIMQIYLAGFMFSSCTDLDVPVESELSSNNFPKTEEDFIYASGKIYTNLANYYFKAYWFLQEFSADGVVILAHAGNWYDGGRYQQLHMHTWNGDHRFVRQTWQSFFSGITICNSLIATFEESPDSEFKKTGIAEIRAMRALYYYLLIDLYGDVPLVKSIEEEITTRTNKKEVFKFIEDELLSIIPDLKEETGEATYGRPTKWMAYALLAKLYLNAEIYIEEDKSNETIAMCDKIIESGLFDLDEDFLKMFYPDNGPHVKDFIYAIPYDSYNISQEQYYCRYWLHPTHSYKFDLPYNPSGCARTLPEFYDLFNDPDDQRNGQWLAGKQYLEDGTPIAWETTNIGLDNDYSGPNPDEKVIYHLELTKELTFDNVDLFDTGDDALGRAVGYRNIKFYPDTASLSRNQSNDWPVFRFADILLTKAEAILRGGNATMGHEPLGLVNMVRERAGATPFTSVNFDTLLNERARELSFECWRRNDLIRFGKFESVWGLKTDDDINKRLFPVPYEEITLNPGFSQNPGY</sequence>
<reference evidence="8" key="1">
    <citation type="submission" date="2022-03" db="EMBL/GenBank/DDBJ databases">
        <title>Description of Abyssus ytuae gen. nov., sp. nov., a novel member of the family Flavobacteriaceae isolated from the sediment of Mariana Trench.</title>
        <authorList>
            <person name="Zhang J."/>
            <person name="Xu X."/>
        </authorList>
    </citation>
    <scope>NUCLEOTIDE SEQUENCE</scope>
    <source>
        <strain evidence="8">MT3330</strain>
    </source>
</reference>
<feature type="domain" description="SusD-like N-terminal" evidence="7">
    <location>
        <begin position="60"/>
        <end position="228"/>
    </location>
</feature>
<name>A0A9E6ZKB4_9FLAO</name>
<keyword evidence="3" id="KW-0732">Signal</keyword>
<dbReference type="KEGG" id="fbm:MQE35_16215"/>
<comment type="similarity">
    <text evidence="2">Belongs to the SusD family.</text>
</comment>
<evidence type="ECO:0000313" key="8">
    <source>
        <dbReference type="EMBL" id="UOB17267.1"/>
    </source>
</evidence>
<dbReference type="Pfam" id="PF14322">
    <property type="entry name" value="SusD-like_3"/>
    <property type="match status" value="1"/>
</dbReference>
<accession>A0A9E6ZKB4</accession>
<evidence type="ECO:0000256" key="3">
    <source>
        <dbReference type="ARBA" id="ARBA00022729"/>
    </source>
</evidence>
<proteinExistence type="inferred from homology"/>
<evidence type="ECO:0000313" key="9">
    <source>
        <dbReference type="Proteomes" id="UP000831290"/>
    </source>
</evidence>
<keyword evidence="5" id="KW-0998">Cell outer membrane</keyword>